<evidence type="ECO:0000313" key="4">
    <source>
        <dbReference type="EMBL" id="THZ35453.1"/>
    </source>
</evidence>
<evidence type="ECO:0000313" key="6">
    <source>
        <dbReference type="Proteomes" id="UP000309076"/>
    </source>
</evidence>
<reference evidence="5 6" key="1">
    <citation type="submission" date="2018-10" db="EMBL/GenBank/DDBJ databases">
        <title>Fifty Aureobasidium pullulans genomes reveal a recombining polyextremotolerant generalist.</title>
        <authorList>
            <person name="Gostincar C."/>
            <person name="Turk M."/>
            <person name="Zajc J."/>
            <person name="Gunde-Cimerman N."/>
        </authorList>
    </citation>
    <scope>NUCLEOTIDE SEQUENCE [LARGE SCALE GENOMIC DNA]</scope>
    <source>
        <strain evidence="3 5">EXF-10507</strain>
        <strain evidence="2 6">EXF-10796</strain>
        <strain evidence="4 7">EXF-3844</strain>
    </source>
</reference>
<comment type="caution">
    <text evidence="3">The sequence shown here is derived from an EMBL/GenBank/DDBJ whole genome shotgun (WGS) entry which is preliminary data.</text>
</comment>
<evidence type="ECO:0000313" key="7">
    <source>
        <dbReference type="Proteomes" id="UP000310121"/>
    </source>
</evidence>
<feature type="compositionally biased region" description="Polar residues" evidence="1">
    <location>
        <begin position="13"/>
        <end position="31"/>
    </location>
</feature>
<name>A0A4V4IUM6_AURPU</name>
<sequence length="180" mass="19943">MAIGALGYPTGYDQPTQSSVSKQKFKNSQSPQDDDFESPPKKPPTKSATQAPEKPPSKAAQSTAKDLGDPDESSEPRKAARKSRKKNNDKKLSDESKGKEKEKFIKKKKKKRKPNKKSGQRDAPSDSDDEDGKWGVGQVKGVLVIKILTQSRSWGISKKQSTKKECYQRSQDVGMLLTSF</sequence>
<organism evidence="3 5">
    <name type="scientific">Aureobasidium pullulans</name>
    <name type="common">Black yeast</name>
    <name type="synonym">Pullularia pullulans</name>
    <dbReference type="NCBI Taxonomy" id="5580"/>
    <lineage>
        <taxon>Eukaryota</taxon>
        <taxon>Fungi</taxon>
        <taxon>Dikarya</taxon>
        <taxon>Ascomycota</taxon>
        <taxon>Pezizomycotina</taxon>
        <taxon>Dothideomycetes</taxon>
        <taxon>Dothideomycetidae</taxon>
        <taxon>Dothideales</taxon>
        <taxon>Saccotheciaceae</taxon>
        <taxon>Aureobasidium</taxon>
    </lineage>
</organism>
<dbReference type="EMBL" id="QZAR01000163">
    <property type="protein sequence ID" value="THW85997.1"/>
    <property type="molecule type" value="Genomic_DNA"/>
</dbReference>
<dbReference type="Proteomes" id="UP000309076">
    <property type="component" value="Unassembled WGS sequence"/>
</dbReference>
<gene>
    <name evidence="4" type="ORF">D6C90_07349</name>
    <name evidence="3" type="ORF">D6D15_07695</name>
    <name evidence="2" type="ORF">D6D21_07091</name>
</gene>
<feature type="compositionally biased region" description="Basic and acidic residues" evidence="1">
    <location>
        <begin position="89"/>
        <end position="103"/>
    </location>
</feature>
<proteinExistence type="predicted"/>
<dbReference type="Proteomes" id="UP000310121">
    <property type="component" value="Unassembled WGS sequence"/>
</dbReference>
<evidence type="ECO:0000256" key="1">
    <source>
        <dbReference type="SAM" id="MobiDB-lite"/>
    </source>
</evidence>
<dbReference type="EMBL" id="QZBN01000866">
    <property type="protein sequence ID" value="THZ35453.1"/>
    <property type="molecule type" value="Genomic_DNA"/>
</dbReference>
<feature type="region of interest" description="Disordered" evidence="1">
    <location>
        <begin position="1"/>
        <end position="136"/>
    </location>
</feature>
<dbReference type="AlphaFoldDB" id="A0A4V4IUM6"/>
<feature type="compositionally biased region" description="Basic residues" evidence="1">
    <location>
        <begin position="79"/>
        <end position="88"/>
    </location>
</feature>
<evidence type="ECO:0000313" key="5">
    <source>
        <dbReference type="Proteomes" id="UP000304928"/>
    </source>
</evidence>
<dbReference type="EMBL" id="QZAM01000155">
    <property type="protein sequence ID" value="THW39901.1"/>
    <property type="molecule type" value="Genomic_DNA"/>
</dbReference>
<dbReference type="Proteomes" id="UP000304928">
    <property type="component" value="Unassembled WGS sequence"/>
</dbReference>
<evidence type="ECO:0000313" key="3">
    <source>
        <dbReference type="EMBL" id="THW85997.1"/>
    </source>
</evidence>
<accession>A0A4V4IUM6</accession>
<evidence type="ECO:0000313" key="2">
    <source>
        <dbReference type="EMBL" id="THW39901.1"/>
    </source>
</evidence>
<protein>
    <submittedName>
        <fullName evidence="3">Uncharacterized protein</fullName>
    </submittedName>
</protein>
<feature type="compositionally biased region" description="Basic residues" evidence="1">
    <location>
        <begin position="104"/>
        <end position="118"/>
    </location>
</feature>